<dbReference type="Gene3D" id="3.40.50.1820">
    <property type="entry name" value="alpha/beta hydrolase"/>
    <property type="match status" value="1"/>
</dbReference>
<gene>
    <name evidence="5" type="ORF">Kalk_08830</name>
</gene>
<dbReference type="EMBL" id="CP022684">
    <property type="protein sequence ID" value="AUM12517.1"/>
    <property type="molecule type" value="Genomic_DNA"/>
</dbReference>
<evidence type="ECO:0000256" key="3">
    <source>
        <dbReference type="SAM" id="SignalP"/>
    </source>
</evidence>
<proteinExistence type="predicted"/>
<organism evidence="5 6">
    <name type="scientific">Ketobacter alkanivorans</name>
    <dbReference type="NCBI Taxonomy" id="1917421"/>
    <lineage>
        <taxon>Bacteria</taxon>
        <taxon>Pseudomonadati</taxon>
        <taxon>Pseudomonadota</taxon>
        <taxon>Gammaproteobacteria</taxon>
        <taxon>Pseudomonadales</taxon>
        <taxon>Ketobacteraceae</taxon>
        <taxon>Ketobacter</taxon>
    </lineage>
</organism>
<dbReference type="InterPro" id="IPR041127">
    <property type="entry name" value="PET_hydrolase/cutinase-like"/>
</dbReference>
<accession>A0A2K9LJV9</accession>
<dbReference type="Proteomes" id="UP000235116">
    <property type="component" value="Chromosome"/>
</dbReference>
<dbReference type="SMR" id="A0A2K9LJV9"/>
<dbReference type="GO" id="GO:0052689">
    <property type="term" value="F:carboxylic ester hydrolase activity"/>
    <property type="evidence" value="ECO:0007669"/>
    <property type="project" value="UniProtKB-ARBA"/>
</dbReference>
<dbReference type="InterPro" id="IPR029058">
    <property type="entry name" value="AB_hydrolase_fold"/>
</dbReference>
<dbReference type="KEGG" id="kak:Kalk_08830"/>
<dbReference type="AlphaFoldDB" id="A0A2K9LJV9"/>
<dbReference type="PANTHER" id="PTHR22946:SF9">
    <property type="entry name" value="POLYKETIDE TRANSFERASE AF380"/>
    <property type="match status" value="1"/>
</dbReference>
<dbReference type="RefSeq" id="WP_101893885.1">
    <property type="nucleotide sequence ID" value="NZ_CP022684.1"/>
</dbReference>
<keyword evidence="6" id="KW-1185">Reference proteome</keyword>
<keyword evidence="3" id="KW-0732">Signal</keyword>
<evidence type="ECO:0000256" key="1">
    <source>
        <dbReference type="ARBA" id="ARBA00022801"/>
    </source>
</evidence>
<feature type="compositionally biased region" description="Pro residues" evidence="2">
    <location>
        <begin position="28"/>
        <end position="42"/>
    </location>
</feature>
<feature type="region of interest" description="Disordered" evidence="2">
    <location>
        <begin position="26"/>
        <end position="48"/>
    </location>
</feature>
<feature type="signal peptide" evidence="3">
    <location>
        <begin position="1"/>
        <end position="24"/>
    </location>
</feature>
<dbReference type="Pfam" id="PF12740">
    <property type="entry name" value="PETase"/>
    <property type="match status" value="1"/>
</dbReference>
<dbReference type="InterPro" id="IPR050261">
    <property type="entry name" value="FrsA_esterase"/>
</dbReference>
<keyword evidence="1" id="KW-0378">Hydrolase</keyword>
<evidence type="ECO:0000313" key="6">
    <source>
        <dbReference type="Proteomes" id="UP000235116"/>
    </source>
</evidence>
<dbReference type="SUPFAM" id="SSF53474">
    <property type="entry name" value="alpha/beta-Hydrolases"/>
    <property type="match status" value="1"/>
</dbReference>
<protein>
    <recommendedName>
        <fullName evidence="4">PET hydrolase/cutinase-like domain-containing protein</fullName>
    </recommendedName>
</protein>
<dbReference type="PANTHER" id="PTHR22946">
    <property type="entry name" value="DIENELACTONE HYDROLASE DOMAIN-CONTAINING PROTEIN-RELATED"/>
    <property type="match status" value="1"/>
</dbReference>
<evidence type="ECO:0000259" key="4">
    <source>
        <dbReference type="Pfam" id="PF12740"/>
    </source>
</evidence>
<feature type="chain" id="PRO_5014759289" description="PET hydrolase/cutinase-like domain-containing protein" evidence="3">
    <location>
        <begin position="25"/>
        <end position="314"/>
    </location>
</feature>
<dbReference type="OrthoDB" id="1466228at2"/>
<evidence type="ECO:0000313" key="5">
    <source>
        <dbReference type="EMBL" id="AUM12517.1"/>
    </source>
</evidence>
<reference evidence="6" key="1">
    <citation type="submission" date="2017-08" db="EMBL/GenBank/DDBJ databases">
        <title>Direct submision.</title>
        <authorList>
            <person name="Kim S.-J."/>
            <person name="Rhee S.-K."/>
        </authorList>
    </citation>
    <scope>NUCLEOTIDE SEQUENCE [LARGE SCALE GENOMIC DNA]</scope>
    <source>
        <strain evidence="6">GI5</strain>
    </source>
</reference>
<feature type="domain" description="PET hydrolase/cutinase-like" evidence="4">
    <location>
        <begin position="49"/>
        <end position="312"/>
    </location>
</feature>
<evidence type="ECO:0000256" key="2">
    <source>
        <dbReference type="SAM" id="MobiDB-lite"/>
    </source>
</evidence>
<name>A0A2K9LJV9_9GAMM</name>
<sequence>MKLDILKPLIVTLVAGMLSSAAFAITPSPTPTPDPTPNPSPDPGSCSGAECYIRGPNPTVRALEADDGPYSVRTTNVSSFVSGFGGGTIHYPVGTEGKMGAIAVIPGYVSYESSIRWWGSRLASWGFVVITIDTNTIYDQPDSRANQLSAALDYVIAQSNSRNSSISGMVDSNRLGVIGWSMGGGGSLKLSTQRTLKAAIPQAPWYSGFNSFNRITTPTLIIACELDVVAPVGQHASPFYNRIPSSTAKAFLEINGGDHFCANSGYPNEDILGKYGVSWMKRFIDGDRRYDQFLCGPNHESDRSISDYRETCNY</sequence>